<evidence type="ECO:0000313" key="2">
    <source>
        <dbReference type="Proteomes" id="UP001596495"/>
    </source>
</evidence>
<reference evidence="2" key="1">
    <citation type="journal article" date="2019" name="Int. J. Syst. Evol. Microbiol.">
        <title>The Global Catalogue of Microorganisms (GCM) 10K type strain sequencing project: providing services to taxonomists for standard genome sequencing and annotation.</title>
        <authorList>
            <consortium name="The Broad Institute Genomics Platform"/>
            <consortium name="The Broad Institute Genome Sequencing Center for Infectious Disease"/>
            <person name="Wu L."/>
            <person name="Ma J."/>
        </authorList>
    </citation>
    <scope>NUCLEOTIDE SEQUENCE [LARGE SCALE GENOMIC DNA]</scope>
    <source>
        <strain evidence="2">CCUG 54518</strain>
    </source>
</reference>
<proteinExistence type="predicted"/>
<evidence type="ECO:0000313" key="1">
    <source>
        <dbReference type="EMBL" id="MFC7436310.1"/>
    </source>
</evidence>
<keyword evidence="2" id="KW-1185">Reference proteome</keyword>
<gene>
    <name evidence="1" type="ORF">ACFQNJ_17510</name>
</gene>
<comment type="caution">
    <text evidence="1">The sequence shown here is derived from an EMBL/GenBank/DDBJ whole genome shotgun (WGS) entry which is preliminary data.</text>
</comment>
<accession>A0ABW2RDZ2</accession>
<dbReference type="RefSeq" id="WP_374641395.1">
    <property type="nucleotide sequence ID" value="NZ_JBHTBX010000016.1"/>
</dbReference>
<dbReference type="EMBL" id="JBHTBX010000016">
    <property type="protein sequence ID" value="MFC7436310.1"/>
    <property type="molecule type" value="Genomic_DNA"/>
</dbReference>
<name>A0ABW2RDZ2_9BURK</name>
<sequence length="99" mass="10721">MQYSVSHHKLKLILSAQGIKGGDAGAIDKLFGGKDGYYWYGTLRDMCPEGKTLSWDNQYAMVNAIQAHENATAAEDEMPAEKPTAAHIAAISKLLADPI</sequence>
<protein>
    <submittedName>
        <fullName evidence="1">Uncharacterized protein</fullName>
    </submittedName>
</protein>
<organism evidence="1 2">
    <name type="scientific">Hydrogenophaga bisanensis</name>
    <dbReference type="NCBI Taxonomy" id="439611"/>
    <lineage>
        <taxon>Bacteria</taxon>
        <taxon>Pseudomonadati</taxon>
        <taxon>Pseudomonadota</taxon>
        <taxon>Betaproteobacteria</taxon>
        <taxon>Burkholderiales</taxon>
        <taxon>Comamonadaceae</taxon>
        <taxon>Hydrogenophaga</taxon>
    </lineage>
</organism>
<dbReference type="Proteomes" id="UP001596495">
    <property type="component" value="Unassembled WGS sequence"/>
</dbReference>